<evidence type="ECO:0000256" key="2">
    <source>
        <dbReference type="ARBA" id="ARBA00004604"/>
    </source>
</evidence>
<comment type="function">
    <text evidence="9">Required for proper chromosome segregation during mitosis and error-free mitotic progression.</text>
</comment>
<keyword evidence="4" id="KW-0158">Chromosome</keyword>
<feature type="region of interest" description="Disordered" evidence="10">
    <location>
        <begin position="1"/>
        <end position="20"/>
    </location>
</feature>
<organism evidence="11 12">
    <name type="scientific">Prymnesium parvum</name>
    <name type="common">Toxic golden alga</name>
    <dbReference type="NCBI Taxonomy" id="97485"/>
    <lineage>
        <taxon>Eukaryota</taxon>
        <taxon>Haptista</taxon>
        <taxon>Haptophyta</taxon>
        <taxon>Prymnesiophyceae</taxon>
        <taxon>Prymnesiales</taxon>
        <taxon>Prymnesiaceae</taxon>
        <taxon>Prymnesium</taxon>
    </lineage>
</organism>
<evidence type="ECO:0000256" key="4">
    <source>
        <dbReference type="ARBA" id="ARBA00022454"/>
    </source>
</evidence>
<sequence>MGKVRQWKRPQQARGSTSIVIGKERASWDQKLQKRAERSAVLAAQAKLDEEIRTQKRAEREQRLEKEKKKEENKAKGQQYQVISNTSKLKKMSKKQLKMIKKADTTGVKPNHPSMAEDVARDASDAGLRVVWVTAPAWTFDALRAASRLPMGTDDAEWRP</sequence>
<evidence type="ECO:0000256" key="9">
    <source>
        <dbReference type="ARBA" id="ARBA00093307"/>
    </source>
</evidence>
<dbReference type="EMBL" id="JBGBPQ010000021">
    <property type="protein sequence ID" value="KAL1503676.1"/>
    <property type="molecule type" value="Genomic_DNA"/>
</dbReference>
<protein>
    <recommendedName>
        <fullName evidence="3">Coiled-coil domain-containing protein 86</fullName>
    </recommendedName>
</protein>
<evidence type="ECO:0000256" key="7">
    <source>
        <dbReference type="ARBA" id="ARBA00023054"/>
    </source>
</evidence>
<feature type="compositionally biased region" description="Basic and acidic residues" evidence="10">
    <location>
        <begin position="53"/>
        <end position="75"/>
    </location>
</feature>
<evidence type="ECO:0000256" key="6">
    <source>
        <dbReference type="ARBA" id="ARBA00022934"/>
    </source>
</evidence>
<dbReference type="Proteomes" id="UP001515480">
    <property type="component" value="Unassembled WGS sequence"/>
</dbReference>
<accession>A0AB34IMQ9</accession>
<reference evidence="11 12" key="1">
    <citation type="journal article" date="2024" name="Science">
        <title>Giant polyketide synthase enzymes in the biosynthesis of giant marine polyether toxins.</title>
        <authorList>
            <person name="Fallon T.R."/>
            <person name="Shende V.V."/>
            <person name="Wierzbicki I.H."/>
            <person name="Pendleton A.L."/>
            <person name="Watervoot N.F."/>
            <person name="Auber R.P."/>
            <person name="Gonzalez D.J."/>
            <person name="Wisecaver J.H."/>
            <person name="Moore B.S."/>
        </authorList>
    </citation>
    <scope>NUCLEOTIDE SEQUENCE [LARGE SCALE GENOMIC DNA]</scope>
    <source>
        <strain evidence="11 12">12B1</strain>
    </source>
</reference>
<evidence type="ECO:0000256" key="3">
    <source>
        <dbReference type="ARBA" id="ARBA00016738"/>
    </source>
</evidence>
<evidence type="ECO:0000313" key="12">
    <source>
        <dbReference type="Proteomes" id="UP001515480"/>
    </source>
</evidence>
<evidence type="ECO:0000313" key="11">
    <source>
        <dbReference type="EMBL" id="KAL1503676.1"/>
    </source>
</evidence>
<comment type="subcellular location">
    <subcellularLocation>
        <location evidence="1">Chromosome</location>
    </subcellularLocation>
    <subcellularLocation>
        <location evidence="2">Nucleus</location>
        <location evidence="2">Nucleolus</location>
    </subcellularLocation>
</comment>
<name>A0AB34IMQ9_PRYPA</name>
<keyword evidence="5" id="KW-0597">Phosphoprotein</keyword>
<evidence type="ECO:0000256" key="8">
    <source>
        <dbReference type="ARBA" id="ARBA00023242"/>
    </source>
</evidence>
<keyword evidence="6" id="KW-0164">Citrullination</keyword>
<keyword evidence="8" id="KW-0539">Nucleus</keyword>
<dbReference type="PANTHER" id="PTHR13557:SF1">
    <property type="entry name" value="COILED-COIL DOMAIN-CONTAINING PROTEIN 86"/>
    <property type="match status" value="1"/>
</dbReference>
<feature type="compositionally biased region" description="Basic residues" evidence="10">
    <location>
        <begin position="88"/>
        <end position="100"/>
    </location>
</feature>
<evidence type="ECO:0000256" key="1">
    <source>
        <dbReference type="ARBA" id="ARBA00004286"/>
    </source>
</evidence>
<dbReference type="InterPro" id="IPR026570">
    <property type="entry name" value="CCDC86"/>
</dbReference>
<gene>
    <name evidence="11" type="ORF">AB1Y20_012149</name>
</gene>
<dbReference type="PANTHER" id="PTHR13557">
    <property type="entry name" value="COILED-COIL DOMAIN-CONTAINING PROTEIN 86"/>
    <property type="match status" value="1"/>
</dbReference>
<keyword evidence="12" id="KW-1185">Reference proteome</keyword>
<feature type="region of interest" description="Disordered" evidence="10">
    <location>
        <begin position="53"/>
        <end position="115"/>
    </location>
</feature>
<evidence type="ECO:0000256" key="5">
    <source>
        <dbReference type="ARBA" id="ARBA00022553"/>
    </source>
</evidence>
<evidence type="ECO:0000256" key="10">
    <source>
        <dbReference type="SAM" id="MobiDB-lite"/>
    </source>
</evidence>
<dbReference type="GO" id="GO:0005730">
    <property type="term" value="C:nucleolus"/>
    <property type="evidence" value="ECO:0007669"/>
    <property type="project" value="UniProtKB-SubCell"/>
</dbReference>
<dbReference type="GO" id="GO:0005694">
    <property type="term" value="C:chromosome"/>
    <property type="evidence" value="ECO:0007669"/>
    <property type="project" value="UniProtKB-SubCell"/>
</dbReference>
<proteinExistence type="predicted"/>
<comment type="caution">
    <text evidence="11">The sequence shown here is derived from an EMBL/GenBank/DDBJ whole genome shotgun (WGS) entry which is preliminary data.</text>
</comment>
<dbReference type="AlphaFoldDB" id="A0AB34IMQ9"/>
<keyword evidence="7" id="KW-0175">Coiled coil</keyword>